<dbReference type="InterPro" id="IPR029787">
    <property type="entry name" value="Nucleotide_cyclase"/>
</dbReference>
<dbReference type="InterPro" id="IPR001054">
    <property type="entry name" value="A/G_cyclase"/>
</dbReference>
<dbReference type="Gene3D" id="3.30.70.1230">
    <property type="entry name" value="Nucleotide cyclase"/>
    <property type="match status" value="1"/>
</dbReference>
<dbReference type="PROSITE" id="PS50125">
    <property type="entry name" value="GUANYLATE_CYCLASE_2"/>
    <property type="match status" value="1"/>
</dbReference>
<dbReference type="STRING" id="1489064.WH96_11195"/>
<dbReference type="Pfam" id="PF00211">
    <property type="entry name" value="Guanylate_cyc"/>
    <property type="match status" value="1"/>
</dbReference>
<dbReference type="RefSeq" id="WP_047764196.1">
    <property type="nucleotide sequence ID" value="NZ_LAQL01000006.1"/>
</dbReference>
<dbReference type="AlphaFoldDB" id="A0A0H2MWC4"/>
<dbReference type="Proteomes" id="UP000035444">
    <property type="component" value="Unassembled WGS sequence"/>
</dbReference>
<reference evidence="2 3" key="1">
    <citation type="submission" date="2015-03" db="EMBL/GenBank/DDBJ databases">
        <title>Genome Sequence of Kiloniella spongiae MEBiC09566, isolated from a marine sponge.</title>
        <authorList>
            <person name="Shao Z."/>
            <person name="Wang L."/>
            <person name="Li X."/>
        </authorList>
    </citation>
    <scope>NUCLEOTIDE SEQUENCE [LARGE SCALE GENOMIC DNA]</scope>
    <source>
        <strain evidence="2 3">MEBiC09566</strain>
    </source>
</reference>
<sequence>MAVDKELYEFHFGSLKGWENFDEKLDQPIENCCVMAMDFCSYSAFVRETSNISLAHRMLSAFCDGARDILIESGALVDRVQGDGLLAVWGVHEKVDAANVLNVAAKIHKLAKETAKIWQDSIDRVIETQGARIGLSYGPVTLLSLPSAYPGFSLLSEIVNLAARLEARADPGTVFMTNRFENLLPFALQKDCTSLSDEDNQRGLKLKNVGRVQAFKWSPKEESEDRKES</sequence>
<dbReference type="EMBL" id="LAQL01000006">
    <property type="protein sequence ID" value="KLN60985.1"/>
    <property type="molecule type" value="Genomic_DNA"/>
</dbReference>
<evidence type="ECO:0000313" key="3">
    <source>
        <dbReference type="Proteomes" id="UP000035444"/>
    </source>
</evidence>
<feature type="domain" description="Guanylate cyclase" evidence="1">
    <location>
        <begin position="33"/>
        <end position="166"/>
    </location>
</feature>
<organism evidence="2 3">
    <name type="scientific">Kiloniella spongiae</name>
    <dbReference type="NCBI Taxonomy" id="1489064"/>
    <lineage>
        <taxon>Bacteria</taxon>
        <taxon>Pseudomonadati</taxon>
        <taxon>Pseudomonadota</taxon>
        <taxon>Alphaproteobacteria</taxon>
        <taxon>Rhodospirillales</taxon>
        <taxon>Kiloniellaceae</taxon>
        <taxon>Kiloniella</taxon>
    </lineage>
</organism>
<dbReference type="GO" id="GO:0004016">
    <property type="term" value="F:adenylate cyclase activity"/>
    <property type="evidence" value="ECO:0007669"/>
    <property type="project" value="UniProtKB-ARBA"/>
</dbReference>
<gene>
    <name evidence="2" type="ORF">WH96_11195</name>
</gene>
<name>A0A0H2MWC4_9PROT</name>
<dbReference type="GO" id="GO:0009190">
    <property type="term" value="P:cyclic nucleotide biosynthetic process"/>
    <property type="evidence" value="ECO:0007669"/>
    <property type="project" value="InterPro"/>
</dbReference>
<dbReference type="CDD" id="cd07302">
    <property type="entry name" value="CHD"/>
    <property type="match status" value="1"/>
</dbReference>
<proteinExistence type="predicted"/>
<dbReference type="OrthoDB" id="9807521at2"/>
<keyword evidence="3" id="KW-1185">Reference proteome</keyword>
<evidence type="ECO:0000259" key="1">
    <source>
        <dbReference type="PROSITE" id="PS50125"/>
    </source>
</evidence>
<protein>
    <recommendedName>
        <fullName evidence="1">Guanylate cyclase domain-containing protein</fullName>
    </recommendedName>
</protein>
<accession>A0A0H2MWC4</accession>
<evidence type="ECO:0000313" key="2">
    <source>
        <dbReference type="EMBL" id="KLN60985.1"/>
    </source>
</evidence>
<dbReference type="GO" id="GO:0035556">
    <property type="term" value="P:intracellular signal transduction"/>
    <property type="evidence" value="ECO:0007669"/>
    <property type="project" value="InterPro"/>
</dbReference>
<comment type="caution">
    <text evidence="2">The sequence shown here is derived from an EMBL/GenBank/DDBJ whole genome shotgun (WGS) entry which is preliminary data.</text>
</comment>
<dbReference type="SUPFAM" id="SSF55073">
    <property type="entry name" value="Nucleotide cyclase"/>
    <property type="match status" value="1"/>
</dbReference>